<evidence type="ECO:0000259" key="11">
    <source>
        <dbReference type="PROSITE" id="PS50157"/>
    </source>
</evidence>
<evidence type="ECO:0000256" key="5">
    <source>
        <dbReference type="ARBA" id="ARBA00022737"/>
    </source>
</evidence>
<sequence length="1094" mass="124708">MEETSLAEEENNRRATVTVATKETGTPSVATTDAAAADKDTIRRDHESGAADGQLFTCVVCQSVFQTHRLLQRHRERANHFGSTYKEINPKTKPISPKKKIVLAYSDPLSRALEGSDPLSQFVSKDEVEGPELYSPASNQKDSVSKEWLRHRTSILGKFTTSEKLSITSSFLQGGEKLVVKQQINDKIKHRLQQLDEFEEHVSEHKGLSRDDYVSRITQISHELHQAWALDQRVKALKIVIQCSKLLLETHPFAFYPSKFALITDILDNFGRMVFERIAEKGDIRLVDHQLPKYFKPEHVSEGARETCRNWMYKIASVRELLPRIYVEMAVLKSYSFLENTDFSANLIRLSRAIRGVGNPLVAAYARAYLMRIGLEQFTQDRSFVIENVRDLFLSYNQLYSNSVRTELTVFRTDLADYLSLFSPAYDWIFQTLASTGQHDGLDAIWRQSFNQPEPGLLWLSLLSQFPSDFVLPRCLELALHITTTPSTGVSSQQLMVMMGQVLSSNLASSSESKPGKMLNVIWPYLSRKEEAESYLQCIEAWMPYLLRHWRVKEVHVIINDIVHHFRPKAQAHHVSQLNNIVHALIRTDQIDYQSLFTTDPLMGLLDVYPEGQSRAEAAKILLQQFLIDYDRPLSHPLMVDHLLSIARILHDTLNATSVEDEKRQISELAIALIDRVDFGRDFQQMLSFYGDARAAFTNLDPVLAHLVQAINRLSSRTRQLIQEHNEKTGHFVRACGAFAYITIPAISCPMIRFRLYLLSSQVALANECLGQADACLEGAINLVTEFSPTQEQWIMASLSNLLSTLLVQPDTPDQNRLHHLRRLLRNARTFSINHTMHRLRSTIYLQAIRLLSAYLQPDYIYHVPNVESNDRLYLGDEEFRSEAIDYCSQLLTELLNDINQLGNENQHRKQASLCLDLFSLLIESADLDAEPSLSQLAAQLYHLARKHNQWDADYALIFRFGQNDLASATEKYASRELNSVSNVIFSCAVGYSGSTLMNETEFFQWVKRIQALRPPPEQTSGSSADEEAGLDLVAAFRVFDRDKNGFITKDELRLAMELIDESMTEQGLNDLIKMADVDKDGRINYEEFAKMLL</sequence>
<comment type="similarity">
    <text evidence="2">Belongs to the VPS35L family.</text>
</comment>
<dbReference type="PANTHER" id="PTHR13673">
    <property type="entry name" value="ESOPHAGEAL CANCER ASSOCIATED PROTEIN"/>
    <property type="match status" value="1"/>
</dbReference>
<feature type="domain" description="C2H2-type" evidence="11">
    <location>
        <begin position="56"/>
        <end position="85"/>
    </location>
</feature>
<evidence type="ECO:0000256" key="6">
    <source>
        <dbReference type="ARBA" id="ARBA00022753"/>
    </source>
</evidence>
<organism evidence="13">
    <name type="scientific">Daphnia pulicaria</name>
    <dbReference type="NCBI Taxonomy" id="35523"/>
    <lineage>
        <taxon>Eukaryota</taxon>
        <taxon>Metazoa</taxon>
        <taxon>Ecdysozoa</taxon>
        <taxon>Arthropoda</taxon>
        <taxon>Crustacea</taxon>
        <taxon>Branchiopoda</taxon>
        <taxon>Diplostraca</taxon>
        <taxon>Cladocera</taxon>
        <taxon>Anomopoda</taxon>
        <taxon>Daphniidae</taxon>
        <taxon>Daphnia</taxon>
    </lineage>
</organism>
<comment type="subcellular location">
    <subcellularLocation>
        <location evidence="1">Endosome</location>
    </subcellularLocation>
</comment>
<evidence type="ECO:0000313" key="13">
    <source>
        <dbReference type="EMBL" id="SVE85375.1"/>
    </source>
</evidence>
<gene>
    <name evidence="13" type="primary">EOG090X02HV</name>
</gene>
<dbReference type="InterPro" id="IPR011992">
    <property type="entry name" value="EF-hand-dom_pair"/>
</dbReference>
<evidence type="ECO:0000256" key="2">
    <source>
        <dbReference type="ARBA" id="ARBA00010704"/>
    </source>
</evidence>
<evidence type="ECO:0000256" key="7">
    <source>
        <dbReference type="ARBA" id="ARBA00022837"/>
    </source>
</evidence>
<keyword evidence="5" id="KW-0677">Repeat</keyword>
<dbReference type="PROSITE" id="PS00028">
    <property type="entry name" value="ZINC_FINGER_C2H2_1"/>
    <property type="match status" value="1"/>
</dbReference>
<dbReference type="InterPro" id="IPR018247">
    <property type="entry name" value="EF_Hand_1_Ca_BS"/>
</dbReference>
<dbReference type="FunFam" id="1.10.238.10:FF:000181">
    <property type="entry name" value="CALML5 isoform 1"/>
    <property type="match status" value="1"/>
</dbReference>
<evidence type="ECO:0000256" key="3">
    <source>
        <dbReference type="ARBA" id="ARBA00022448"/>
    </source>
</evidence>
<evidence type="ECO:0000256" key="1">
    <source>
        <dbReference type="ARBA" id="ARBA00004177"/>
    </source>
</evidence>
<dbReference type="PROSITE" id="PS50157">
    <property type="entry name" value="ZINC_FINGER_C2H2_2"/>
    <property type="match status" value="1"/>
</dbReference>
<dbReference type="GO" id="GO:0005509">
    <property type="term" value="F:calcium ion binding"/>
    <property type="evidence" value="ECO:0007669"/>
    <property type="project" value="InterPro"/>
</dbReference>
<dbReference type="Pfam" id="PF13499">
    <property type="entry name" value="EF-hand_7"/>
    <property type="match status" value="1"/>
</dbReference>
<evidence type="ECO:0000256" key="10">
    <source>
        <dbReference type="SAM" id="MobiDB-lite"/>
    </source>
</evidence>
<feature type="compositionally biased region" description="Polar residues" evidence="10">
    <location>
        <begin position="14"/>
        <end position="29"/>
    </location>
</feature>
<keyword evidence="9" id="KW-0862">Zinc</keyword>
<evidence type="ECO:0000256" key="4">
    <source>
        <dbReference type="ARBA" id="ARBA00022723"/>
    </source>
</evidence>
<evidence type="ECO:0000256" key="9">
    <source>
        <dbReference type="PROSITE-ProRule" id="PRU00042"/>
    </source>
</evidence>
<evidence type="ECO:0000256" key="8">
    <source>
        <dbReference type="ARBA" id="ARBA00022927"/>
    </source>
</evidence>
<keyword evidence="7" id="KW-0106">Calcium</keyword>
<keyword evidence="3" id="KW-0813">Transport</keyword>
<dbReference type="GO" id="GO:0008270">
    <property type="term" value="F:zinc ion binding"/>
    <property type="evidence" value="ECO:0007669"/>
    <property type="project" value="UniProtKB-KW"/>
</dbReference>
<dbReference type="InterPro" id="IPR013087">
    <property type="entry name" value="Znf_C2H2_type"/>
</dbReference>
<dbReference type="GO" id="GO:0005768">
    <property type="term" value="C:endosome"/>
    <property type="evidence" value="ECO:0007669"/>
    <property type="project" value="UniProtKB-SubCell"/>
</dbReference>
<protein>
    <submittedName>
        <fullName evidence="13">EOG090X02HV</fullName>
    </submittedName>
</protein>
<dbReference type="SUPFAM" id="SSF47473">
    <property type="entry name" value="EF-hand"/>
    <property type="match status" value="1"/>
</dbReference>
<feature type="domain" description="EF-hand" evidence="12">
    <location>
        <begin position="1064"/>
        <end position="1094"/>
    </location>
</feature>
<dbReference type="GO" id="GO:0032456">
    <property type="term" value="P:endocytic recycling"/>
    <property type="evidence" value="ECO:0007669"/>
    <property type="project" value="InterPro"/>
</dbReference>
<dbReference type="SMART" id="SM00054">
    <property type="entry name" value="EFh"/>
    <property type="match status" value="2"/>
</dbReference>
<evidence type="ECO:0000259" key="12">
    <source>
        <dbReference type="PROSITE" id="PS50222"/>
    </source>
</evidence>
<dbReference type="PROSITE" id="PS50222">
    <property type="entry name" value="EF_HAND_2"/>
    <property type="match status" value="2"/>
</dbReference>
<dbReference type="AlphaFoldDB" id="A0A4Y7MXM3"/>
<dbReference type="PROSITE" id="PS00018">
    <property type="entry name" value="EF_HAND_1"/>
    <property type="match status" value="2"/>
</dbReference>
<dbReference type="CDD" id="cd00051">
    <property type="entry name" value="EFh"/>
    <property type="match status" value="1"/>
</dbReference>
<reference evidence="13" key="1">
    <citation type="submission" date="2018-08" db="EMBL/GenBank/DDBJ databases">
        <authorList>
            <person name="Cornetti L."/>
        </authorList>
    </citation>
    <scope>NUCLEOTIDE SEQUENCE</scope>
    <source>
        <strain evidence="13">CZ-RIM1-1</strain>
    </source>
</reference>
<feature type="domain" description="EF-hand" evidence="12">
    <location>
        <begin position="1028"/>
        <end position="1063"/>
    </location>
</feature>
<keyword evidence="6" id="KW-0967">Endosome</keyword>
<keyword evidence="9" id="KW-0863">Zinc-finger</keyword>
<keyword evidence="8" id="KW-0653">Protein transport</keyword>
<accession>A0A4Y7MXM3</accession>
<dbReference type="PANTHER" id="PTHR13673:SF0">
    <property type="entry name" value="VPS35 ENDOSOMAL PROTEIN-SORTING FACTOR-LIKE"/>
    <property type="match status" value="1"/>
</dbReference>
<feature type="region of interest" description="Disordered" evidence="10">
    <location>
        <begin position="1"/>
        <end position="37"/>
    </location>
</feature>
<dbReference type="InterPro" id="IPR002048">
    <property type="entry name" value="EF_hand_dom"/>
</dbReference>
<keyword evidence="4" id="KW-0479">Metal-binding</keyword>
<dbReference type="EMBL" id="LR015756">
    <property type="protein sequence ID" value="SVE85375.1"/>
    <property type="molecule type" value="mRNA"/>
</dbReference>
<name>A0A4Y7MXM3_9CRUS</name>
<dbReference type="Gene3D" id="1.10.238.10">
    <property type="entry name" value="EF-hand"/>
    <property type="match status" value="1"/>
</dbReference>
<dbReference type="GO" id="GO:0015031">
    <property type="term" value="P:protein transport"/>
    <property type="evidence" value="ECO:0007669"/>
    <property type="project" value="UniProtKB-KW"/>
</dbReference>
<dbReference type="InterPro" id="IPR029705">
    <property type="entry name" value="VPS35L"/>
</dbReference>
<proteinExistence type="evidence at transcript level"/>